<organism evidence="2 3">
    <name type="scientific">Bacteroides salyersiae</name>
    <dbReference type="NCBI Taxonomy" id="291644"/>
    <lineage>
        <taxon>Bacteria</taxon>
        <taxon>Pseudomonadati</taxon>
        <taxon>Bacteroidota</taxon>
        <taxon>Bacteroidia</taxon>
        <taxon>Bacteroidales</taxon>
        <taxon>Bacteroidaceae</taxon>
        <taxon>Bacteroides</taxon>
    </lineage>
</organism>
<dbReference type="GO" id="GO:0016301">
    <property type="term" value="F:kinase activity"/>
    <property type="evidence" value="ECO:0007669"/>
    <property type="project" value="UniProtKB-KW"/>
</dbReference>
<feature type="domain" description="Guanylate kinase-like" evidence="1">
    <location>
        <begin position="3"/>
        <end position="84"/>
    </location>
</feature>
<dbReference type="InterPro" id="IPR027417">
    <property type="entry name" value="P-loop_NTPase"/>
</dbReference>
<dbReference type="InterPro" id="IPR008145">
    <property type="entry name" value="GK/Ca_channel_bsu"/>
</dbReference>
<evidence type="ECO:0000313" key="3">
    <source>
        <dbReference type="Proteomes" id="UP000422221"/>
    </source>
</evidence>
<reference evidence="2 3" key="1">
    <citation type="journal article" date="2019" name="Nat. Med.">
        <title>A library of human gut bacterial isolates paired with longitudinal multiomics data enables mechanistic microbiome research.</title>
        <authorList>
            <person name="Poyet M."/>
            <person name="Groussin M."/>
            <person name="Gibbons S.M."/>
            <person name="Avila-Pacheco J."/>
            <person name="Jiang X."/>
            <person name="Kearney S.M."/>
            <person name="Perrotta A.R."/>
            <person name="Berdy B."/>
            <person name="Zhao S."/>
            <person name="Lieberman T.D."/>
            <person name="Swanson P.K."/>
            <person name="Smith M."/>
            <person name="Roesemann S."/>
            <person name="Alexander J.E."/>
            <person name="Rich S.A."/>
            <person name="Livny J."/>
            <person name="Vlamakis H."/>
            <person name="Clish C."/>
            <person name="Bullock K."/>
            <person name="Deik A."/>
            <person name="Scott J."/>
            <person name="Pierce K.A."/>
            <person name="Xavier R.J."/>
            <person name="Alm E.J."/>
        </authorList>
    </citation>
    <scope>NUCLEOTIDE SEQUENCE [LARGE SCALE GENOMIC DNA]</scope>
    <source>
        <strain evidence="2 3">BIOML-A10</strain>
    </source>
</reference>
<dbReference type="Pfam" id="PF00625">
    <property type="entry name" value="Guanylate_kin"/>
    <property type="match status" value="1"/>
</dbReference>
<comment type="caution">
    <text evidence="2">The sequence shown here is derived from an EMBL/GenBank/DDBJ whole genome shotgun (WGS) entry which is preliminary data.</text>
</comment>
<dbReference type="PROSITE" id="PS50052">
    <property type="entry name" value="GUANYLATE_KINASE_2"/>
    <property type="match status" value="1"/>
</dbReference>
<accession>A0A7J4XIE6</accession>
<dbReference type="EMBL" id="VWMK01000011">
    <property type="protein sequence ID" value="KAA3764586.1"/>
    <property type="molecule type" value="Genomic_DNA"/>
</dbReference>
<protein>
    <submittedName>
        <fullName evidence="2">Guanylate kinase</fullName>
    </submittedName>
</protein>
<name>A0A7J4XIE6_9BACE</name>
<keyword evidence="2" id="KW-0808">Transferase</keyword>
<gene>
    <name evidence="2" type="ORF">F3F73_12060</name>
</gene>
<sequence length="170" mass="19553">MKPIIIAIVGDSGSGKTYMAEFLQNQLNVPTIVSYTTRPKRTEETDGVEHYFIYASQVPDKKDMLAYTRFGGYEYFAMHKQVPGKGVCSYIIDEKGLETLCNNHRESYDIVSVLIICSQDALSQRGIDSNRLKRDKGRKHLGEKFFDCIIRNDASKEEFEYKILCEFNRL</sequence>
<dbReference type="InterPro" id="IPR008144">
    <property type="entry name" value="Guanylate_kin-like_dom"/>
</dbReference>
<dbReference type="SUPFAM" id="SSF52540">
    <property type="entry name" value="P-loop containing nucleoside triphosphate hydrolases"/>
    <property type="match status" value="1"/>
</dbReference>
<proteinExistence type="predicted"/>
<dbReference type="Proteomes" id="UP000422221">
    <property type="component" value="Unassembled WGS sequence"/>
</dbReference>
<dbReference type="Gene3D" id="3.40.50.300">
    <property type="entry name" value="P-loop containing nucleotide triphosphate hydrolases"/>
    <property type="match status" value="1"/>
</dbReference>
<dbReference type="RefSeq" id="WP_130058281.1">
    <property type="nucleotide sequence ID" value="NZ_RCXT01000003.1"/>
</dbReference>
<dbReference type="AlphaFoldDB" id="A0A7J4XIE6"/>
<evidence type="ECO:0000313" key="2">
    <source>
        <dbReference type="EMBL" id="KAA3764586.1"/>
    </source>
</evidence>
<keyword evidence="2" id="KW-0418">Kinase</keyword>
<evidence type="ECO:0000259" key="1">
    <source>
        <dbReference type="PROSITE" id="PS50052"/>
    </source>
</evidence>